<dbReference type="Proteomes" id="UP000269721">
    <property type="component" value="Unassembled WGS sequence"/>
</dbReference>
<evidence type="ECO:0000256" key="11">
    <source>
        <dbReference type="ARBA" id="ARBA00023125"/>
    </source>
</evidence>
<keyword evidence="2 15" id="KW-0328">Glycosyltransferase</keyword>
<evidence type="ECO:0000259" key="17">
    <source>
        <dbReference type="PROSITE" id="PS51059"/>
    </source>
</evidence>
<keyword evidence="7" id="KW-0013">ADP-ribosylation</keyword>
<protein>
    <recommendedName>
        <fullName evidence="15">Poly [ADP-ribose] polymerase</fullName>
        <shortName evidence="15">PARP</shortName>
        <ecNumber evidence="15">2.4.2.-</ecNumber>
    </recommendedName>
</protein>
<keyword evidence="4" id="KW-0548">Nucleotidyltransferase</keyword>
<evidence type="ECO:0000256" key="4">
    <source>
        <dbReference type="ARBA" id="ARBA00022695"/>
    </source>
</evidence>
<feature type="domain" description="PARP catalytic" evidence="17">
    <location>
        <begin position="162"/>
        <end position="393"/>
    </location>
</feature>
<accession>A0A4P9WH60</accession>
<dbReference type="GO" id="GO:0005730">
    <property type="term" value="C:nucleolus"/>
    <property type="evidence" value="ECO:0007669"/>
    <property type="project" value="TreeGrafter"/>
</dbReference>
<dbReference type="CDD" id="cd01437">
    <property type="entry name" value="parp_like"/>
    <property type="match status" value="1"/>
</dbReference>
<evidence type="ECO:0000256" key="6">
    <source>
        <dbReference type="ARBA" id="ARBA00022737"/>
    </source>
</evidence>
<evidence type="ECO:0000256" key="15">
    <source>
        <dbReference type="RuleBase" id="RU362114"/>
    </source>
</evidence>
<evidence type="ECO:0000256" key="14">
    <source>
        <dbReference type="ARBA" id="ARBA00033987"/>
    </source>
</evidence>
<evidence type="ECO:0000256" key="7">
    <source>
        <dbReference type="ARBA" id="ARBA00022765"/>
    </source>
</evidence>
<keyword evidence="9" id="KW-0862">Zinc</keyword>
<dbReference type="Pfam" id="PF00644">
    <property type="entry name" value="PARP"/>
    <property type="match status" value="1"/>
</dbReference>
<keyword evidence="5" id="KW-0479">Metal-binding</keyword>
<dbReference type="AlphaFoldDB" id="A0A4P9WH60"/>
<dbReference type="PROSITE" id="PS51060">
    <property type="entry name" value="PARP_ALPHA_HD"/>
    <property type="match status" value="1"/>
</dbReference>
<keyword evidence="3 15" id="KW-0808">Transferase</keyword>
<dbReference type="InterPro" id="IPR004102">
    <property type="entry name" value="Poly(ADP-ribose)pol_reg_dom"/>
</dbReference>
<reference evidence="20" key="1">
    <citation type="journal article" date="2018" name="Nat. Microbiol.">
        <title>Leveraging single-cell genomics to expand the fungal tree of life.</title>
        <authorList>
            <person name="Ahrendt S.R."/>
            <person name="Quandt C.A."/>
            <person name="Ciobanu D."/>
            <person name="Clum A."/>
            <person name="Salamov A."/>
            <person name="Andreopoulos B."/>
            <person name="Cheng J.F."/>
            <person name="Woyke T."/>
            <person name="Pelin A."/>
            <person name="Henrissat B."/>
            <person name="Reynolds N.K."/>
            <person name="Benny G.L."/>
            <person name="Smith M.E."/>
            <person name="James T.Y."/>
            <person name="Grigoriev I.V."/>
        </authorList>
    </citation>
    <scope>NUCLEOTIDE SEQUENCE [LARGE SCALE GENOMIC DNA]</scope>
</reference>
<dbReference type="Pfam" id="PF02877">
    <property type="entry name" value="PARP_reg"/>
    <property type="match status" value="1"/>
</dbReference>
<dbReference type="SUPFAM" id="SSF56399">
    <property type="entry name" value="ADP-ribosylation"/>
    <property type="match status" value="1"/>
</dbReference>
<dbReference type="FunFam" id="1.20.142.10:FF:000002">
    <property type="entry name" value="Poly [ADP-ribose] polymerase"/>
    <property type="match status" value="1"/>
</dbReference>
<evidence type="ECO:0000259" key="18">
    <source>
        <dbReference type="PROSITE" id="PS51060"/>
    </source>
</evidence>
<dbReference type="InterPro" id="IPR012317">
    <property type="entry name" value="Poly(ADP-ribose)pol_cat_dom"/>
</dbReference>
<keyword evidence="8" id="KW-0863">Zinc-finger</keyword>
<keyword evidence="10 15" id="KW-0520">NAD</keyword>
<keyword evidence="12" id="KW-0539">Nucleus</keyword>
<keyword evidence="20" id="KW-1185">Reference proteome</keyword>
<dbReference type="FunFam" id="3.90.228.10:FF:000002">
    <property type="entry name" value="Poly [ADP-ribose] polymerase"/>
    <property type="match status" value="1"/>
</dbReference>
<evidence type="ECO:0000256" key="12">
    <source>
        <dbReference type="ARBA" id="ARBA00023242"/>
    </source>
</evidence>
<feature type="region of interest" description="Disordered" evidence="16">
    <location>
        <begin position="1"/>
        <end position="24"/>
    </location>
</feature>
<evidence type="ECO:0000256" key="8">
    <source>
        <dbReference type="ARBA" id="ARBA00022771"/>
    </source>
</evidence>
<evidence type="ECO:0000256" key="2">
    <source>
        <dbReference type="ARBA" id="ARBA00022676"/>
    </source>
</evidence>
<dbReference type="PANTHER" id="PTHR10459">
    <property type="entry name" value="DNA LIGASE"/>
    <property type="match status" value="1"/>
</dbReference>
<evidence type="ECO:0000313" key="20">
    <source>
        <dbReference type="Proteomes" id="UP000269721"/>
    </source>
</evidence>
<name>A0A4P9WH60_9FUNG</name>
<evidence type="ECO:0000256" key="16">
    <source>
        <dbReference type="SAM" id="MobiDB-lite"/>
    </source>
</evidence>
<dbReference type="EC" id="2.4.2.-" evidence="15"/>
<dbReference type="GO" id="GO:0003677">
    <property type="term" value="F:DNA binding"/>
    <property type="evidence" value="ECO:0007669"/>
    <property type="project" value="UniProtKB-KW"/>
</dbReference>
<evidence type="ECO:0000256" key="9">
    <source>
        <dbReference type="ARBA" id="ARBA00022833"/>
    </source>
</evidence>
<comment type="similarity">
    <text evidence="13">Belongs to the ARTD/PARP family.</text>
</comment>
<evidence type="ECO:0000256" key="3">
    <source>
        <dbReference type="ARBA" id="ARBA00022679"/>
    </source>
</evidence>
<feature type="non-terminal residue" evidence="19">
    <location>
        <position position="1"/>
    </location>
</feature>
<sequence length="399" mass="43968">YFLIERDMGGDEDEADDEDTTNKTPITVSESKLQRPLQDLVSLICSVNMMEQQMAEIGYDSKKLPLGKLSKNNIKKGYEVLQKISMELAKAAPSRTRVASLLPLPPRFSIDTIIPHEFGMRRPEAIADAETLKRKIDMVEALADIEIATKLLKKKVEDASENPIDRSYRSLNCGLVPLEKNSETFDLIVKYAKNTHAETHRQYELEMLDIFEVDRHGEAERFDTVGRKIHNRQLLWHGSRLTNFVGILSQGLRIAPPEAPVTGYMFGKGVYFADMVSKSANYCFTSQSNPIGILLLCEVSLGDQLPLLKSDYNADTAVEDGGFHSTKGVGRTAPNPAEAVTLPDGVVVPCGKPAENKDAGPHLLYNEHIVGSDVVCVRGGEGLTGILETFTFGNALSAD</sequence>
<dbReference type="GO" id="GO:0070212">
    <property type="term" value="P:protein poly-ADP-ribosylation"/>
    <property type="evidence" value="ECO:0007669"/>
    <property type="project" value="TreeGrafter"/>
</dbReference>
<dbReference type="EMBL" id="KZ995577">
    <property type="protein sequence ID" value="RKO90400.1"/>
    <property type="molecule type" value="Genomic_DNA"/>
</dbReference>
<feature type="compositionally biased region" description="Acidic residues" evidence="16">
    <location>
        <begin position="10"/>
        <end position="19"/>
    </location>
</feature>
<evidence type="ECO:0000256" key="5">
    <source>
        <dbReference type="ARBA" id="ARBA00022723"/>
    </source>
</evidence>
<dbReference type="InterPro" id="IPR050800">
    <property type="entry name" value="ARTD/PARP"/>
</dbReference>
<comment type="catalytic activity">
    <reaction evidence="14">
        <text>NAD(+) + (ADP-D-ribosyl)n-acceptor = nicotinamide + (ADP-D-ribosyl)n+1-acceptor + H(+).</text>
        <dbReference type="EC" id="2.4.2.30"/>
    </reaction>
</comment>
<dbReference type="SUPFAM" id="SSF47587">
    <property type="entry name" value="Domain of poly(ADP-ribose) polymerase"/>
    <property type="match status" value="1"/>
</dbReference>
<organism evidence="19 20">
    <name type="scientific">Blyttiomyces helicus</name>
    <dbReference type="NCBI Taxonomy" id="388810"/>
    <lineage>
        <taxon>Eukaryota</taxon>
        <taxon>Fungi</taxon>
        <taxon>Fungi incertae sedis</taxon>
        <taxon>Chytridiomycota</taxon>
        <taxon>Chytridiomycota incertae sedis</taxon>
        <taxon>Chytridiomycetes</taxon>
        <taxon>Chytridiomycetes incertae sedis</taxon>
        <taxon>Blyttiomyces</taxon>
    </lineage>
</organism>
<evidence type="ECO:0000256" key="1">
    <source>
        <dbReference type="ARBA" id="ARBA00004123"/>
    </source>
</evidence>
<dbReference type="GO" id="GO:0003950">
    <property type="term" value="F:NAD+ poly-ADP-ribosyltransferase activity"/>
    <property type="evidence" value="ECO:0007669"/>
    <property type="project" value="UniProtKB-UniRule"/>
</dbReference>
<evidence type="ECO:0000256" key="13">
    <source>
        <dbReference type="ARBA" id="ARBA00024347"/>
    </source>
</evidence>
<comment type="subcellular location">
    <subcellularLocation>
        <location evidence="1">Nucleus</location>
    </subcellularLocation>
</comment>
<evidence type="ECO:0000313" key="19">
    <source>
        <dbReference type="EMBL" id="RKO90400.1"/>
    </source>
</evidence>
<feature type="domain" description="PARP alpha-helical" evidence="18">
    <location>
        <begin position="30"/>
        <end position="153"/>
    </location>
</feature>
<keyword evidence="6" id="KW-0677">Repeat</keyword>
<keyword evidence="11" id="KW-0238">DNA-binding</keyword>
<dbReference type="GO" id="GO:0016779">
    <property type="term" value="F:nucleotidyltransferase activity"/>
    <property type="evidence" value="ECO:0007669"/>
    <property type="project" value="UniProtKB-KW"/>
</dbReference>
<dbReference type="PANTHER" id="PTHR10459:SF60">
    <property type="entry name" value="POLY [ADP-RIBOSE] POLYMERASE 2"/>
    <property type="match status" value="1"/>
</dbReference>
<dbReference type="Gene3D" id="1.20.142.10">
    <property type="entry name" value="Poly(ADP-ribose) polymerase, regulatory domain"/>
    <property type="match status" value="1"/>
</dbReference>
<dbReference type="Gene3D" id="3.90.228.10">
    <property type="match status" value="1"/>
</dbReference>
<dbReference type="InterPro" id="IPR036616">
    <property type="entry name" value="Poly(ADP-ribose)pol_reg_dom_sf"/>
</dbReference>
<dbReference type="OrthoDB" id="2017365at2759"/>
<proteinExistence type="inferred from homology"/>
<dbReference type="GO" id="GO:0006302">
    <property type="term" value="P:double-strand break repair"/>
    <property type="evidence" value="ECO:0007669"/>
    <property type="project" value="TreeGrafter"/>
</dbReference>
<dbReference type="GO" id="GO:1990404">
    <property type="term" value="F:NAD+-protein mono-ADP-ribosyltransferase activity"/>
    <property type="evidence" value="ECO:0007669"/>
    <property type="project" value="TreeGrafter"/>
</dbReference>
<gene>
    <name evidence="19" type="ORF">BDK51DRAFT_20642</name>
</gene>
<dbReference type="PROSITE" id="PS51059">
    <property type="entry name" value="PARP_CATALYTIC"/>
    <property type="match status" value="1"/>
</dbReference>
<dbReference type="GO" id="GO:0008270">
    <property type="term" value="F:zinc ion binding"/>
    <property type="evidence" value="ECO:0007669"/>
    <property type="project" value="UniProtKB-KW"/>
</dbReference>
<evidence type="ECO:0000256" key="10">
    <source>
        <dbReference type="ARBA" id="ARBA00023027"/>
    </source>
</evidence>